<evidence type="ECO:0000313" key="2">
    <source>
        <dbReference type="EMBL" id="AKG94534.1"/>
    </source>
</evidence>
<keyword evidence="1" id="KW-0812">Transmembrane</keyword>
<accession>A0A0U2BXE1</accession>
<reference evidence="2 3" key="1">
    <citation type="submission" date="2015-04" db="EMBL/GenBank/DDBJ databases">
        <title>Isolation and characterization of bacteriophages from East Africa Rift Valley soda lakes.</title>
        <authorList>
            <person name="van Zyl L.J."/>
            <person name="Nemavhulani S."/>
            <person name="Cowan D.A."/>
            <person name="Trindade M.I."/>
        </authorList>
    </citation>
    <scope>NUCLEOTIDE SEQUENCE [LARGE SCALE GENOMIC DNA]</scope>
</reference>
<keyword evidence="1" id="KW-1133">Transmembrane helix</keyword>
<dbReference type="Proteomes" id="UP000223061">
    <property type="component" value="Segment"/>
</dbReference>
<feature type="transmembrane region" description="Helical" evidence="1">
    <location>
        <begin position="55"/>
        <end position="72"/>
    </location>
</feature>
<feature type="transmembrane region" description="Helical" evidence="1">
    <location>
        <begin position="109"/>
        <end position="127"/>
    </location>
</feature>
<feature type="transmembrane region" description="Helical" evidence="1">
    <location>
        <begin position="20"/>
        <end position="43"/>
    </location>
</feature>
<sequence>MWQLISDMMASPEDHADAYVWGAALLGHFAIGVFLTALIGGAFAMLARLADIPRLTAWQAALVASVSYALLWEGAQAAFYGAGLADSLVDALAVLCGAVVAAGAWRNRGAAVALAFAVLAAIGVAGVRRRK</sequence>
<gene>
    <name evidence="2" type="ORF">Shpa_23</name>
</gene>
<keyword evidence="1" id="KW-0472">Membrane</keyword>
<proteinExistence type="predicted"/>
<evidence type="ECO:0000313" key="3">
    <source>
        <dbReference type="Proteomes" id="UP000223061"/>
    </source>
</evidence>
<organism evidence="2 3">
    <name type="scientific">Paracoccus phage Shpa</name>
    <dbReference type="NCBI Taxonomy" id="1647282"/>
    <lineage>
        <taxon>Viruses</taxon>
        <taxon>Duplodnaviria</taxon>
        <taxon>Heunggongvirae</taxon>
        <taxon>Uroviricota</taxon>
        <taxon>Caudoviricetes</taxon>
        <taxon>Vhulanivirus</taxon>
        <taxon>Vhulanivirus Shpa</taxon>
    </lineage>
</organism>
<keyword evidence="3" id="KW-1185">Reference proteome</keyword>
<protein>
    <submittedName>
        <fullName evidence="2">Uncharacterized protein</fullName>
    </submittedName>
</protein>
<name>A0A0U2BXE1_9CAUD</name>
<dbReference type="EMBL" id="KR072689">
    <property type="protein sequence ID" value="AKG94534.1"/>
    <property type="molecule type" value="Genomic_DNA"/>
</dbReference>
<evidence type="ECO:0000256" key="1">
    <source>
        <dbReference type="SAM" id="Phobius"/>
    </source>
</evidence>